<organism evidence="3 4">
    <name type="scientific">Synaphobranchus kaupii</name>
    <name type="common">Kaup's arrowtooth eel</name>
    <dbReference type="NCBI Taxonomy" id="118154"/>
    <lineage>
        <taxon>Eukaryota</taxon>
        <taxon>Metazoa</taxon>
        <taxon>Chordata</taxon>
        <taxon>Craniata</taxon>
        <taxon>Vertebrata</taxon>
        <taxon>Euteleostomi</taxon>
        <taxon>Actinopterygii</taxon>
        <taxon>Neopterygii</taxon>
        <taxon>Teleostei</taxon>
        <taxon>Anguilliformes</taxon>
        <taxon>Synaphobranchidae</taxon>
        <taxon>Synaphobranchus</taxon>
    </lineage>
</organism>
<evidence type="ECO:0000259" key="2">
    <source>
        <dbReference type="PROSITE" id="PS50195"/>
    </source>
</evidence>
<name>A0A9Q1EG12_SYNKA</name>
<dbReference type="PANTHER" id="PTHR15508">
    <property type="entry name" value="RIBOSOMAL PROTEIN S6 KINASE"/>
    <property type="match status" value="1"/>
</dbReference>
<keyword evidence="4" id="KW-1185">Reference proteome</keyword>
<feature type="compositionally biased region" description="Basic and acidic residues" evidence="1">
    <location>
        <begin position="270"/>
        <end position="284"/>
    </location>
</feature>
<proteinExistence type="predicted"/>
<dbReference type="CDD" id="cd02677">
    <property type="entry name" value="MIT_SNX15"/>
    <property type="match status" value="1"/>
</dbReference>
<comment type="caution">
    <text evidence="3">The sequence shown here is derived from an EMBL/GenBank/DDBJ whole genome shotgun (WGS) entry which is preliminary data.</text>
</comment>
<feature type="region of interest" description="Disordered" evidence="1">
    <location>
        <begin position="130"/>
        <end position="290"/>
    </location>
</feature>
<dbReference type="InterPro" id="IPR051866">
    <property type="entry name" value="Intracell_Sig-Traffick_Protein"/>
</dbReference>
<dbReference type="Proteomes" id="UP001152622">
    <property type="component" value="Chromosome 18"/>
</dbReference>
<dbReference type="InterPro" id="IPR007330">
    <property type="entry name" value="MIT_dom"/>
</dbReference>
<accession>A0A9Q1EG12</accession>
<dbReference type="SUPFAM" id="SSF116846">
    <property type="entry name" value="MIT domain"/>
    <property type="match status" value="1"/>
</dbReference>
<evidence type="ECO:0000313" key="4">
    <source>
        <dbReference type="Proteomes" id="UP001152622"/>
    </source>
</evidence>
<dbReference type="Pfam" id="PF04212">
    <property type="entry name" value="MIT"/>
    <property type="match status" value="1"/>
</dbReference>
<dbReference type="GO" id="GO:0035091">
    <property type="term" value="F:phosphatidylinositol binding"/>
    <property type="evidence" value="ECO:0007669"/>
    <property type="project" value="InterPro"/>
</dbReference>
<reference evidence="3" key="1">
    <citation type="journal article" date="2023" name="Science">
        <title>Genome structures resolve the early diversification of teleost fishes.</title>
        <authorList>
            <person name="Parey E."/>
            <person name="Louis A."/>
            <person name="Montfort J."/>
            <person name="Bouchez O."/>
            <person name="Roques C."/>
            <person name="Iampietro C."/>
            <person name="Lluch J."/>
            <person name="Castinel A."/>
            <person name="Donnadieu C."/>
            <person name="Desvignes T."/>
            <person name="Floi Bucao C."/>
            <person name="Jouanno E."/>
            <person name="Wen M."/>
            <person name="Mejri S."/>
            <person name="Dirks R."/>
            <person name="Jansen H."/>
            <person name="Henkel C."/>
            <person name="Chen W.J."/>
            <person name="Zahm M."/>
            <person name="Cabau C."/>
            <person name="Klopp C."/>
            <person name="Thompson A.W."/>
            <person name="Robinson-Rechavi M."/>
            <person name="Braasch I."/>
            <person name="Lecointre G."/>
            <person name="Bobe J."/>
            <person name="Postlethwait J.H."/>
            <person name="Berthelot C."/>
            <person name="Roest Crollius H."/>
            <person name="Guiguen Y."/>
        </authorList>
    </citation>
    <scope>NUCLEOTIDE SEQUENCE</scope>
    <source>
        <strain evidence="3">WJC10195</strain>
    </source>
</reference>
<evidence type="ECO:0000313" key="3">
    <source>
        <dbReference type="EMBL" id="KAJ8338065.1"/>
    </source>
</evidence>
<feature type="compositionally biased region" description="Acidic residues" evidence="1">
    <location>
        <begin position="238"/>
        <end position="253"/>
    </location>
</feature>
<evidence type="ECO:0000256" key="1">
    <source>
        <dbReference type="SAM" id="MobiDB-lite"/>
    </source>
</evidence>
<gene>
    <name evidence="3" type="ORF">SKAU_G00370310</name>
</gene>
<feature type="compositionally biased region" description="Polar residues" evidence="1">
    <location>
        <begin position="227"/>
        <end position="237"/>
    </location>
</feature>
<dbReference type="EMBL" id="JAINUF010000018">
    <property type="protein sequence ID" value="KAJ8338065.1"/>
    <property type="molecule type" value="Genomic_DNA"/>
</dbReference>
<dbReference type="Gene3D" id="3.30.1520.10">
    <property type="entry name" value="Phox-like domain"/>
    <property type="match status" value="1"/>
</dbReference>
<feature type="domain" description="PX" evidence="2">
    <location>
        <begin position="1"/>
        <end position="130"/>
    </location>
</feature>
<dbReference type="SMART" id="SM00745">
    <property type="entry name" value="MIT"/>
    <property type="match status" value="1"/>
</dbReference>
<dbReference type="Gene3D" id="1.20.58.80">
    <property type="entry name" value="Phosphotransferase system, lactose/cellobiose-type IIA subunit"/>
    <property type="match status" value="1"/>
</dbReference>
<sequence length="385" mass="42969">MSRKTKEEYYRFFSVTDSRTHEKGHTEYRVTARFVSKKRPEDVKEVVVWRRYSELKKLHGELSYTHRNLFRRQEEFPPFPRAQLFGRFDDVVIEERRKAAEDMLLFTTSIPALYNSPQLKEFFRGGEVERPLDPTSLSSSTSLPPPLIPLPTRTPEYRTEEEEGIEEPVLPQEAGSDLGADLGEPEAAVEAYSEMENSPTQITPAEVQAEPDNNSEAATAANRPDSTDSSMGKSGNQEEFDSLFDSVGEELPDEGPPPLSDTDLAIFDPCAKEDQPNTSHDHSELLSLPVAGPNSTLGSVGEAGYLTQATSELTAAMEKEKRGEYSAAILIYETAVDILIRGAQGDPDPQRRESVKRKTAQYLKHVETLLSLQQAPPPSQDPDHS</sequence>
<dbReference type="AlphaFoldDB" id="A0A9Q1EG12"/>
<dbReference type="InterPro" id="IPR036871">
    <property type="entry name" value="PX_dom_sf"/>
</dbReference>
<protein>
    <recommendedName>
        <fullName evidence="2">PX domain-containing protein</fullName>
    </recommendedName>
</protein>
<dbReference type="Pfam" id="PF00787">
    <property type="entry name" value="PX"/>
    <property type="match status" value="1"/>
</dbReference>
<dbReference type="SUPFAM" id="SSF64268">
    <property type="entry name" value="PX domain"/>
    <property type="match status" value="1"/>
</dbReference>
<dbReference type="OrthoDB" id="1278353at2759"/>
<dbReference type="PROSITE" id="PS50195">
    <property type="entry name" value="PX"/>
    <property type="match status" value="1"/>
</dbReference>
<dbReference type="InterPro" id="IPR036181">
    <property type="entry name" value="MIT_dom_sf"/>
</dbReference>
<dbReference type="InterPro" id="IPR001683">
    <property type="entry name" value="PX_dom"/>
</dbReference>
<dbReference type="PANTHER" id="PTHR15508:SF9">
    <property type="entry name" value="SORTING NEXIN-15"/>
    <property type="match status" value="1"/>
</dbReference>
<dbReference type="SMART" id="SM00312">
    <property type="entry name" value="PX"/>
    <property type="match status" value="1"/>
</dbReference>
<feature type="compositionally biased region" description="Low complexity" evidence="1">
    <location>
        <begin position="133"/>
        <end position="142"/>
    </location>
</feature>